<comment type="caution">
    <text evidence="2">The sequence shown here is derived from an EMBL/GenBank/DDBJ whole genome shotgun (WGS) entry which is preliminary data.</text>
</comment>
<dbReference type="PANTHER" id="PTHR38599">
    <property type="entry name" value="CUPIN DOMAIN PROTEIN (AFU_ORTHOLOGUE AFUA_3G13620)"/>
    <property type="match status" value="1"/>
</dbReference>
<dbReference type="PANTHER" id="PTHR38599:SF1">
    <property type="entry name" value="CUPIN DOMAIN PROTEIN (AFU_ORTHOLOGUE AFUA_3G13620)"/>
    <property type="match status" value="1"/>
</dbReference>
<name>A0A7X5U9D7_9GAMM</name>
<dbReference type="SUPFAM" id="SSF51182">
    <property type="entry name" value="RmlC-like cupins"/>
    <property type="match status" value="1"/>
</dbReference>
<feature type="domain" description="Cupin type-2" evidence="1">
    <location>
        <begin position="90"/>
        <end position="160"/>
    </location>
</feature>
<dbReference type="AlphaFoldDB" id="A0A7X5U9D7"/>
<proteinExistence type="predicted"/>
<dbReference type="CDD" id="cd02234">
    <property type="entry name" value="cupin_BLR7677-like"/>
    <property type="match status" value="1"/>
</dbReference>
<reference evidence="2 3" key="1">
    <citation type="submission" date="2020-03" db="EMBL/GenBank/DDBJ databases">
        <authorList>
            <person name="Lai Q."/>
        </authorList>
    </citation>
    <scope>NUCLEOTIDE SEQUENCE [LARGE SCALE GENOMIC DNA]</scope>
    <source>
        <strain evidence="2 3">CCUG 25036</strain>
    </source>
</reference>
<evidence type="ECO:0000313" key="3">
    <source>
        <dbReference type="Proteomes" id="UP000490980"/>
    </source>
</evidence>
<dbReference type="Gene3D" id="2.60.120.10">
    <property type="entry name" value="Jelly Rolls"/>
    <property type="match status" value="1"/>
</dbReference>
<dbReference type="Pfam" id="PF07883">
    <property type="entry name" value="Cupin_2"/>
    <property type="match status" value="1"/>
</dbReference>
<dbReference type="InterPro" id="IPR013096">
    <property type="entry name" value="Cupin_2"/>
</dbReference>
<gene>
    <name evidence="2" type="ORF">HBF25_07875</name>
</gene>
<evidence type="ECO:0000259" key="1">
    <source>
        <dbReference type="Pfam" id="PF07883"/>
    </source>
</evidence>
<evidence type="ECO:0000313" key="2">
    <source>
        <dbReference type="EMBL" id="NII06298.1"/>
    </source>
</evidence>
<dbReference type="EMBL" id="JAARLZ010000003">
    <property type="protein sequence ID" value="NII06298.1"/>
    <property type="molecule type" value="Genomic_DNA"/>
</dbReference>
<dbReference type="RefSeq" id="WP_166947292.1">
    <property type="nucleotide sequence ID" value="NZ_JAARLZ010000003.1"/>
</dbReference>
<dbReference type="Proteomes" id="UP000490980">
    <property type="component" value="Unassembled WGS sequence"/>
</dbReference>
<dbReference type="InterPro" id="IPR014710">
    <property type="entry name" value="RmlC-like_jellyroll"/>
</dbReference>
<organism evidence="2 3">
    <name type="scientific">Luteibacter anthropi</name>
    <dbReference type="NCBI Taxonomy" id="564369"/>
    <lineage>
        <taxon>Bacteria</taxon>
        <taxon>Pseudomonadati</taxon>
        <taxon>Pseudomonadota</taxon>
        <taxon>Gammaproteobacteria</taxon>
        <taxon>Lysobacterales</taxon>
        <taxon>Rhodanobacteraceae</taxon>
        <taxon>Luteibacter</taxon>
    </lineage>
</organism>
<accession>A0A7X5U9D7</accession>
<dbReference type="InterPro" id="IPR011051">
    <property type="entry name" value="RmlC_Cupin_sf"/>
</dbReference>
<keyword evidence="3" id="KW-1185">Reference proteome</keyword>
<sequence>MAVLSASLRHPARRSMLVLLVATGAMGLIAAVSIDRVPSMPAWTDALCGGVTRMFTTPFAGTDARPQTTVKPLSCERLPHLPGKAITTALVYFPPGAYTPAHRHPGSVTAVVLKGLIRSQLQGTPAKNYAATQTWFEPPGALHLFAENPSLTEDAELLATFVADENCGPLTVPEPVAR</sequence>
<protein>
    <submittedName>
        <fullName evidence="2">Cupin domain-containing protein</fullName>
    </submittedName>
</protein>